<feature type="transmembrane region" description="Helical" evidence="8">
    <location>
        <begin position="318"/>
        <end position="339"/>
    </location>
</feature>
<feature type="transmembrane region" description="Helical" evidence="8">
    <location>
        <begin position="33"/>
        <end position="56"/>
    </location>
</feature>
<feature type="region of interest" description="Disordered" evidence="7">
    <location>
        <begin position="577"/>
        <end position="612"/>
    </location>
</feature>
<feature type="compositionally biased region" description="Basic and acidic residues" evidence="7">
    <location>
        <begin position="586"/>
        <end position="597"/>
    </location>
</feature>
<feature type="transmembrane region" description="Helical" evidence="8">
    <location>
        <begin position="114"/>
        <end position="130"/>
    </location>
</feature>
<feature type="transmembrane region" description="Helical" evidence="8">
    <location>
        <begin position="458"/>
        <end position="482"/>
    </location>
</feature>
<dbReference type="Gene3D" id="1.20.1730.10">
    <property type="entry name" value="Sodium/glucose cotransporter"/>
    <property type="match status" value="1"/>
</dbReference>
<dbReference type="PROSITE" id="PS50283">
    <property type="entry name" value="NA_SOLUT_SYMP_3"/>
    <property type="match status" value="1"/>
</dbReference>
<feature type="transmembrane region" description="Helical" evidence="8">
    <location>
        <begin position="216"/>
        <end position="235"/>
    </location>
</feature>
<proteinExistence type="evidence at transcript level"/>
<evidence type="ECO:0000256" key="6">
    <source>
        <dbReference type="RuleBase" id="RU362091"/>
    </source>
</evidence>
<dbReference type="NCBIfam" id="TIGR00813">
    <property type="entry name" value="sss"/>
    <property type="match status" value="1"/>
</dbReference>
<feature type="transmembrane region" description="Helical" evidence="8">
    <location>
        <begin position="386"/>
        <end position="412"/>
    </location>
</feature>
<evidence type="ECO:0000256" key="7">
    <source>
        <dbReference type="SAM" id="MobiDB-lite"/>
    </source>
</evidence>
<comment type="subcellular location">
    <subcellularLocation>
        <location evidence="1">Membrane</location>
        <topology evidence="1">Multi-pass membrane protein</topology>
    </subcellularLocation>
</comment>
<name>A0A2P2HZC4_9CRUS</name>
<evidence type="ECO:0000256" key="4">
    <source>
        <dbReference type="ARBA" id="ARBA00022989"/>
    </source>
</evidence>
<evidence type="ECO:0000256" key="3">
    <source>
        <dbReference type="ARBA" id="ARBA00022692"/>
    </source>
</evidence>
<dbReference type="GO" id="GO:0005412">
    <property type="term" value="F:D-glucose:sodium symporter activity"/>
    <property type="evidence" value="ECO:0007669"/>
    <property type="project" value="TreeGrafter"/>
</dbReference>
<sequence length="788" mass="87019">MELNGARTLEMEGDVDNLVDFQEQRLGNTMLSVWDVVAVGFYLALVCAAGILSLFLGNRKTVTGYFLAGRLITWLPVGASLFASNIGSEHFIGLAGSGAAAGVAVGAFELNALLLLQLLGWVFLPVFIASKVTTLPEYMSKRFGGRRIRTCLALFSIMLYIFTKISVNMYSGAIFLQQALRLQNIYTCIVVLLLLTAICTAVGGLAVVIYTDTLQFFVMIGGSTVLAVIALNKVGGLQSLYTSYLQAIPTPLMNGTSCGLPRKDSWVMLRSADTSVSDMPWPGFILGQTPASIWYWCADQMMVQRAMASKSLSHAKGATLFAGIFKLLPLFLIVIPGMVSRVLYTDTVACVDPEACYRFCGSRVSCTNSAYPKLVLELLPGGLRGVMLAVMLSALISDLTSIFNSAATLFTVDLWRYFRPTATTKEQLMCARLFILCLLGVSVAWVPVIESIQGGEMYIYIQSVAAYLSPPIAAVYCMALLYSRMNEAGAFWGLMCGFVVGSVRMILDFYYTEPLCYEEDTRPFIVQVHYMYFATLLFWLTATVSLSVSLTTRPVEPWRLIRATFWLRWSMDEREDEQDLDEAPEVEAKRGRSELHDQLSSTEPDDPTGPLSLETAPINGQAAKEVNKKQQLLGAKSCPSKCKLFVVKLIGTQNAKSTKLKTKSCTMEATSDDEERELHPSAVPLHIIESVVSNNSHEKVLLGSPDQEDPEQQLQEAAKRHEDKLLSTLHQEPWENRLLNSLLVVICVLCLVLYVVFSINPFTEEQVKQLQAERLLEMGLANVTSIYA</sequence>
<dbReference type="PANTHER" id="PTHR11819">
    <property type="entry name" value="SOLUTE CARRIER FAMILY 5"/>
    <property type="match status" value="1"/>
</dbReference>
<evidence type="ECO:0000256" key="8">
    <source>
        <dbReference type="SAM" id="Phobius"/>
    </source>
</evidence>
<keyword evidence="4 8" id="KW-1133">Transmembrane helix</keyword>
<reference evidence="9" key="1">
    <citation type="journal article" date="2018" name="Biosci. Biotechnol. Biochem.">
        <title>Polysaccharide hydrolase of the hadal zone amphipods Hirondellea gigas.</title>
        <authorList>
            <person name="Kobayashi H."/>
            <person name="Nagahama T."/>
            <person name="Arai W."/>
            <person name="Sasagawa Y."/>
            <person name="Umeda M."/>
            <person name="Hayashi T."/>
            <person name="Nikaido I."/>
            <person name="Watanabe H."/>
            <person name="Oguri K."/>
            <person name="Kitazato H."/>
            <person name="Fujioka K."/>
            <person name="Kido Y."/>
            <person name="Takami H."/>
        </authorList>
    </citation>
    <scope>NUCLEOTIDE SEQUENCE</scope>
    <source>
        <tissue evidence="9">Whole body</tissue>
    </source>
</reference>
<dbReference type="AlphaFoldDB" id="A0A2P2HZC4"/>
<organism evidence="9">
    <name type="scientific">Hirondellea gigas</name>
    <dbReference type="NCBI Taxonomy" id="1518452"/>
    <lineage>
        <taxon>Eukaryota</taxon>
        <taxon>Metazoa</taxon>
        <taxon>Ecdysozoa</taxon>
        <taxon>Arthropoda</taxon>
        <taxon>Crustacea</taxon>
        <taxon>Multicrustacea</taxon>
        <taxon>Malacostraca</taxon>
        <taxon>Eumalacostraca</taxon>
        <taxon>Peracarida</taxon>
        <taxon>Amphipoda</taxon>
        <taxon>Amphilochidea</taxon>
        <taxon>Lysianassida</taxon>
        <taxon>Lysianassidira</taxon>
        <taxon>Lysianassoidea</taxon>
        <taxon>Lysianassidae</taxon>
        <taxon>Hirondellea</taxon>
    </lineage>
</organism>
<comment type="similarity">
    <text evidence="2 6">Belongs to the sodium:solute symporter (SSF) (TC 2.A.21) family.</text>
</comment>
<accession>A0A2P2HZC4</accession>
<dbReference type="PANTHER" id="PTHR11819:SF150">
    <property type="entry name" value="SODIUM_MYO-INOSITOL COTRANSPORTER"/>
    <property type="match status" value="1"/>
</dbReference>
<feature type="transmembrane region" description="Helical" evidence="8">
    <location>
        <begin position="184"/>
        <end position="209"/>
    </location>
</feature>
<feature type="region of interest" description="Disordered" evidence="7">
    <location>
        <begin position="700"/>
        <end position="719"/>
    </location>
</feature>
<dbReference type="EMBL" id="IACF01001268">
    <property type="protein sequence ID" value="LAB66980.1"/>
    <property type="molecule type" value="mRNA"/>
</dbReference>
<feature type="transmembrane region" description="Helical" evidence="8">
    <location>
        <begin position="433"/>
        <end position="452"/>
    </location>
</feature>
<protein>
    <submittedName>
        <fullName evidence="9">Sodium/myo-inositol cotransporter-like</fullName>
    </submittedName>
</protein>
<keyword evidence="3 8" id="KW-0812">Transmembrane</keyword>
<dbReference type="GO" id="GO:0005886">
    <property type="term" value="C:plasma membrane"/>
    <property type="evidence" value="ECO:0007669"/>
    <property type="project" value="TreeGrafter"/>
</dbReference>
<evidence type="ECO:0000313" key="9">
    <source>
        <dbReference type="EMBL" id="LAB66980.1"/>
    </source>
</evidence>
<feature type="transmembrane region" description="Helical" evidence="8">
    <location>
        <begin position="530"/>
        <end position="552"/>
    </location>
</feature>
<evidence type="ECO:0000256" key="1">
    <source>
        <dbReference type="ARBA" id="ARBA00004141"/>
    </source>
</evidence>
<evidence type="ECO:0000256" key="2">
    <source>
        <dbReference type="ARBA" id="ARBA00006434"/>
    </source>
</evidence>
<keyword evidence="5 8" id="KW-0472">Membrane</keyword>
<feature type="transmembrane region" description="Helical" evidence="8">
    <location>
        <begin position="62"/>
        <end position="83"/>
    </location>
</feature>
<feature type="transmembrane region" description="Helical" evidence="8">
    <location>
        <begin position="738"/>
        <end position="757"/>
    </location>
</feature>
<dbReference type="InterPro" id="IPR001734">
    <property type="entry name" value="Na/solute_symporter"/>
</dbReference>
<evidence type="ECO:0000256" key="5">
    <source>
        <dbReference type="ARBA" id="ARBA00023136"/>
    </source>
</evidence>
<dbReference type="InterPro" id="IPR038377">
    <property type="entry name" value="Na/Glc_symporter_sf"/>
</dbReference>
<feature type="transmembrane region" description="Helical" evidence="8">
    <location>
        <begin position="151"/>
        <end position="172"/>
    </location>
</feature>
<feature type="transmembrane region" description="Helical" evidence="8">
    <location>
        <begin position="489"/>
        <end position="510"/>
    </location>
</feature>
<dbReference type="Pfam" id="PF00474">
    <property type="entry name" value="SSF"/>
    <property type="match status" value="1"/>
</dbReference>
<feature type="transmembrane region" description="Helical" evidence="8">
    <location>
        <begin position="279"/>
        <end position="297"/>
    </location>
</feature>